<reference evidence="2 3" key="1">
    <citation type="submission" date="2020-08" db="EMBL/GenBank/DDBJ databases">
        <title>Genome sequence of Rhizobiales bacterium strain IZ6.</title>
        <authorList>
            <person name="Nakai R."/>
            <person name="Naganuma T."/>
        </authorList>
    </citation>
    <scope>NUCLEOTIDE SEQUENCE [LARGE SCALE GENOMIC DNA]</scope>
    <source>
        <strain evidence="2 3">IZ6</strain>
    </source>
</reference>
<dbReference type="Pfam" id="PF16868">
    <property type="entry name" value="NMT1_3"/>
    <property type="match status" value="1"/>
</dbReference>
<gene>
    <name evidence="2" type="ORF">IZ6_17710</name>
</gene>
<organism evidence="2 3">
    <name type="scientific">Terrihabitans soli</name>
    <dbReference type="NCBI Taxonomy" id="708113"/>
    <lineage>
        <taxon>Bacteria</taxon>
        <taxon>Pseudomonadati</taxon>
        <taxon>Pseudomonadota</taxon>
        <taxon>Alphaproteobacteria</taxon>
        <taxon>Hyphomicrobiales</taxon>
        <taxon>Terrihabitans</taxon>
    </lineage>
</organism>
<evidence type="ECO:0000313" key="2">
    <source>
        <dbReference type="EMBL" id="BCJ91036.1"/>
    </source>
</evidence>
<dbReference type="KEGG" id="tso:IZ6_17710"/>
<dbReference type="Gene3D" id="3.40.190.10">
    <property type="entry name" value="Periplasmic binding protein-like II"/>
    <property type="match status" value="2"/>
</dbReference>
<dbReference type="PANTHER" id="PTHR42941">
    <property type="entry name" value="SLL1037 PROTEIN"/>
    <property type="match status" value="1"/>
</dbReference>
<dbReference type="EMBL" id="AP023361">
    <property type="protein sequence ID" value="BCJ91036.1"/>
    <property type="molecule type" value="Genomic_DNA"/>
</dbReference>
<dbReference type="RefSeq" id="WP_222874718.1">
    <property type="nucleotide sequence ID" value="NZ_AP023361.1"/>
</dbReference>
<keyword evidence="1" id="KW-0732">Signal</keyword>
<dbReference type="Proteomes" id="UP000515317">
    <property type="component" value="Chromosome"/>
</dbReference>
<name>A0A6S6QNM9_9HYPH</name>
<sequence>MRHIVLSTFALLALLAASPTSAQQKADPSESQAEVNLKEKKNAWTMGISGGMLDTTNMRYADEMGKVLNDGDELRILPIIGFGATSNLEDLLYLRGVDAAFTQSDVFEYFAKEKGLGNLENRVHYIARFPMAELHFIASNKYKTLEDLRGKRVSFGPKGTAASLTANIVLERLGIQVDAVYQDHRTGFADLKSGKLDALIRCAGKPLGFVKDIPADAGLHLLPVPFNEKLADYYTLSELTSEHYPNLIAPGQTVDTIGVATVLAVYNWPKNTYRYKRVERFVERLFQNWDKFHDPAFHPSWKDVNLAATVPGWRRFDVAEKMLRQAGNTGGDPRQNLSADFQRFLDNSGGALAPKTQAERDALFRDFMAWHAQQNAKGGTRSN</sequence>
<dbReference type="PANTHER" id="PTHR42941:SF1">
    <property type="entry name" value="SLL1037 PROTEIN"/>
    <property type="match status" value="1"/>
</dbReference>
<protein>
    <submittedName>
        <fullName evidence="2">C4-dicarboxylate ABC transporter substrate-binding protein</fullName>
    </submittedName>
</protein>
<evidence type="ECO:0000313" key="3">
    <source>
        <dbReference type="Proteomes" id="UP000515317"/>
    </source>
</evidence>
<accession>A0A6S6QNM9</accession>
<feature type="chain" id="PRO_5028385335" evidence="1">
    <location>
        <begin position="23"/>
        <end position="383"/>
    </location>
</feature>
<proteinExistence type="predicted"/>
<keyword evidence="3" id="KW-1185">Reference proteome</keyword>
<dbReference type="AlphaFoldDB" id="A0A6S6QNM9"/>
<dbReference type="SUPFAM" id="SSF53850">
    <property type="entry name" value="Periplasmic binding protein-like II"/>
    <property type="match status" value="1"/>
</dbReference>
<evidence type="ECO:0000256" key="1">
    <source>
        <dbReference type="SAM" id="SignalP"/>
    </source>
</evidence>
<feature type="signal peptide" evidence="1">
    <location>
        <begin position="1"/>
        <end position="22"/>
    </location>
</feature>
<dbReference type="InterPro" id="IPR011852">
    <property type="entry name" value="TRAP_TAXI"/>
</dbReference>